<organism evidence="2 3">
    <name type="scientific">Rhizopus stolonifer</name>
    <name type="common">Rhizopus nigricans</name>
    <dbReference type="NCBI Taxonomy" id="4846"/>
    <lineage>
        <taxon>Eukaryota</taxon>
        <taxon>Fungi</taxon>
        <taxon>Fungi incertae sedis</taxon>
        <taxon>Mucoromycota</taxon>
        <taxon>Mucoromycotina</taxon>
        <taxon>Mucoromycetes</taxon>
        <taxon>Mucorales</taxon>
        <taxon>Mucorineae</taxon>
        <taxon>Rhizopodaceae</taxon>
        <taxon>Rhizopus</taxon>
    </lineage>
</organism>
<dbReference type="AlphaFoldDB" id="A0A367KSX2"/>
<evidence type="ECO:0000313" key="2">
    <source>
        <dbReference type="EMBL" id="RCI05291.1"/>
    </source>
</evidence>
<accession>A0A367KSX2</accession>
<evidence type="ECO:0000313" key="3">
    <source>
        <dbReference type="Proteomes" id="UP000253551"/>
    </source>
</evidence>
<feature type="signal peptide" evidence="1">
    <location>
        <begin position="1"/>
        <end position="15"/>
    </location>
</feature>
<gene>
    <name evidence="2" type="ORF">CU098_013045</name>
</gene>
<protein>
    <submittedName>
        <fullName evidence="2">Uncharacterized protein</fullName>
    </submittedName>
</protein>
<reference evidence="2 3" key="1">
    <citation type="journal article" date="2018" name="G3 (Bethesda)">
        <title>Phylogenetic and Phylogenomic Definition of Rhizopus Species.</title>
        <authorList>
            <person name="Gryganskyi A.P."/>
            <person name="Golan J."/>
            <person name="Dolatabadi S."/>
            <person name="Mondo S."/>
            <person name="Robb S."/>
            <person name="Idnurm A."/>
            <person name="Muszewska A."/>
            <person name="Steczkiewicz K."/>
            <person name="Masonjones S."/>
            <person name="Liao H.L."/>
            <person name="Gajdeczka M.T."/>
            <person name="Anike F."/>
            <person name="Vuek A."/>
            <person name="Anishchenko I.M."/>
            <person name="Voigt K."/>
            <person name="de Hoog G.S."/>
            <person name="Smith M.E."/>
            <person name="Heitman J."/>
            <person name="Vilgalys R."/>
            <person name="Stajich J.E."/>
        </authorList>
    </citation>
    <scope>NUCLEOTIDE SEQUENCE [LARGE SCALE GENOMIC DNA]</scope>
    <source>
        <strain evidence="2 3">LSU 92-RS-03</strain>
    </source>
</reference>
<dbReference type="OrthoDB" id="2279179at2759"/>
<keyword evidence="3" id="KW-1185">Reference proteome</keyword>
<dbReference type="EMBL" id="PJQM01000427">
    <property type="protein sequence ID" value="RCI05291.1"/>
    <property type="molecule type" value="Genomic_DNA"/>
</dbReference>
<keyword evidence="1" id="KW-0732">Signal</keyword>
<feature type="chain" id="PRO_5016662136" evidence="1">
    <location>
        <begin position="16"/>
        <end position="209"/>
    </location>
</feature>
<dbReference type="Proteomes" id="UP000253551">
    <property type="component" value="Unassembled WGS sequence"/>
</dbReference>
<name>A0A367KSX2_RHIST</name>
<sequence length="209" mass="21602">MKFLTLVLFTAIASAQITAPTRNYNVTSPVSNGPYVVGQILPCTYRLFSDVDSSALNLQIDLVPTAPAIVPAAPSAANTSANTTINATSTTITVAATADVSKTDAFIKREGNLTYYEHSINFNIPSTVKPGNYHVVFFDKATNTKLPIPIEIRPAAAPTSAGPKATLSGLPGRPQSSGSIFAQGAGASTASVSKALVALFGVASLAFLL</sequence>
<evidence type="ECO:0000256" key="1">
    <source>
        <dbReference type="SAM" id="SignalP"/>
    </source>
</evidence>
<proteinExistence type="predicted"/>
<comment type="caution">
    <text evidence="2">The sequence shown here is derived from an EMBL/GenBank/DDBJ whole genome shotgun (WGS) entry which is preliminary data.</text>
</comment>